<evidence type="ECO:0000313" key="1">
    <source>
        <dbReference type="EMBL" id="MCX7570164.1"/>
    </source>
</evidence>
<dbReference type="EMBL" id="JAPMLT010000004">
    <property type="protein sequence ID" value="MCX7570164.1"/>
    <property type="molecule type" value="Genomic_DNA"/>
</dbReference>
<comment type="caution">
    <text evidence="1">The sequence shown here is derived from an EMBL/GenBank/DDBJ whole genome shotgun (WGS) entry which is preliminary data.</text>
</comment>
<proteinExistence type="predicted"/>
<dbReference type="Proteomes" id="UP001208017">
    <property type="component" value="Unassembled WGS sequence"/>
</dbReference>
<sequence>MNKVVLKPELRTQGGETVSIYLNEDWAGDLYLVYREGEILTGTIQIDTQKVSENQLDVVEEEVRTYIEHLNSALGVQDSSVVMMYGDISSVVEMEPFDASVEIEEEDLLMADEDETIYMEEEDDFEAYDVEEDFEGGYAAAYVTDDDVYGEDEHHLSVVYENGEHTKYHLHDADHATIGVVAVDEIGNNVSGRVEFWKEPSEDETSDVARMLARTFNDSPKLSFTMNYEDQHIGDMHMEHQDLY</sequence>
<evidence type="ECO:0000313" key="2">
    <source>
        <dbReference type="Proteomes" id="UP001208017"/>
    </source>
</evidence>
<evidence type="ECO:0008006" key="3">
    <source>
        <dbReference type="Google" id="ProtNLM"/>
    </source>
</evidence>
<accession>A0ABT3WZT4</accession>
<reference evidence="1 2" key="1">
    <citation type="submission" date="2022-11" db="EMBL/GenBank/DDBJ databases">
        <title>Study of microbial diversity in lake waters.</title>
        <authorList>
            <person name="Zhang J."/>
        </authorList>
    </citation>
    <scope>NUCLEOTIDE SEQUENCE [LARGE SCALE GENOMIC DNA]</scope>
    <source>
        <strain evidence="1 2">DT12</strain>
    </source>
</reference>
<organism evidence="1 2">
    <name type="scientific">Tumebacillus lacus</name>
    <dbReference type="NCBI Taxonomy" id="2995335"/>
    <lineage>
        <taxon>Bacteria</taxon>
        <taxon>Bacillati</taxon>
        <taxon>Bacillota</taxon>
        <taxon>Bacilli</taxon>
        <taxon>Bacillales</taxon>
        <taxon>Alicyclobacillaceae</taxon>
        <taxon>Tumebacillus</taxon>
    </lineage>
</organism>
<name>A0ABT3WZT4_9BACL</name>
<dbReference type="RefSeq" id="WP_267151417.1">
    <property type="nucleotide sequence ID" value="NZ_JAPMLT010000004.1"/>
</dbReference>
<gene>
    <name evidence="1" type="ORF">OS242_09335</name>
</gene>
<keyword evidence="2" id="KW-1185">Reference proteome</keyword>
<protein>
    <recommendedName>
        <fullName evidence="3">DUF1292 domain-containing protein</fullName>
    </recommendedName>
</protein>